<gene>
    <name evidence="1" type="ORF">KME32_35800</name>
</gene>
<evidence type="ECO:0000313" key="2">
    <source>
        <dbReference type="Proteomes" id="UP000715781"/>
    </source>
</evidence>
<dbReference type="AlphaFoldDB" id="A0A951UK52"/>
<dbReference type="Proteomes" id="UP000715781">
    <property type="component" value="Unassembled WGS sequence"/>
</dbReference>
<name>A0A951UK52_9NOST</name>
<reference evidence="1" key="1">
    <citation type="submission" date="2021-05" db="EMBL/GenBank/DDBJ databases">
        <authorList>
            <person name="Pietrasiak N."/>
            <person name="Ward R."/>
            <person name="Stajich J.E."/>
            <person name="Kurbessoian T."/>
        </authorList>
    </citation>
    <scope>NUCLEOTIDE SEQUENCE</scope>
    <source>
        <strain evidence="1">JT2-VF2</strain>
    </source>
</reference>
<organism evidence="1 2">
    <name type="scientific">Mojavia pulchra JT2-VF2</name>
    <dbReference type="NCBI Taxonomy" id="287848"/>
    <lineage>
        <taxon>Bacteria</taxon>
        <taxon>Bacillati</taxon>
        <taxon>Cyanobacteriota</taxon>
        <taxon>Cyanophyceae</taxon>
        <taxon>Nostocales</taxon>
        <taxon>Nostocaceae</taxon>
    </lineage>
</organism>
<sequence>MIAEAGSSEGVMSELGDAGLLDAEMVAFLRLRGGAAGQHLNSFGQYEKALNSRVQADCWAAMGANSGEVFIQNLIEVTNPSSLRSLKATARIITAFSITHWEFSYE</sequence>
<accession>A0A951UK52</accession>
<protein>
    <submittedName>
        <fullName evidence="1">Uncharacterized protein</fullName>
    </submittedName>
</protein>
<reference evidence="1" key="2">
    <citation type="journal article" date="2022" name="Microbiol. Resour. Announc.">
        <title>Metagenome Sequencing to Explore Phylogenomics of Terrestrial Cyanobacteria.</title>
        <authorList>
            <person name="Ward R.D."/>
            <person name="Stajich J.E."/>
            <person name="Johansen J.R."/>
            <person name="Huntemann M."/>
            <person name="Clum A."/>
            <person name="Foster B."/>
            <person name="Foster B."/>
            <person name="Roux S."/>
            <person name="Palaniappan K."/>
            <person name="Varghese N."/>
            <person name="Mukherjee S."/>
            <person name="Reddy T.B.K."/>
            <person name="Daum C."/>
            <person name="Copeland A."/>
            <person name="Chen I.A."/>
            <person name="Ivanova N.N."/>
            <person name="Kyrpides N.C."/>
            <person name="Shapiro N."/>
            <person name="Eloe-Fadrosh E.A."/>
            <person name="Pietrasiak N."/>
        </authorList>
    </citation>
    <scope>NUCLEOTIDE SEQUENCE</scope>
    <source>
        <strain evidence="1">JT2-VF2</strain>
    </source>
</reference>
<dbReference type="EMBL" id="JAHHHN010000075">
    <property type="protein sequence ID" value="MBW4566327.1"/>
    <property type="molecule type" value="Genomic_DNA"/>
</dbReference>
<evidence type="ECO:0000313" key="1">
    <source>
        <dbReference type="EMBL" id="MBW4566327.1"/>
    </source>
</evidence>
<proteinExistence type="predicted"/>
<comment type="caution">
    <text evidence="1">The sequence shown here is derived from an EMBL/GenBank/DDBJ whole genome shotgun (WGS) entry which is preliminary data.</text>
</comment>